<gene>
    <name evidence="3" type="ORF">CS347_05210</name>
</gene>
<dbReference type="EMBL" id="CP024172">
    <property type="protein sequence ID" value="AZW16217.1"/>
    <property type="molecule type" value="Genomic_DNA"/>
</dbReference>
<dbReference type="PROSITE" id="PS51318">
    <property type="entry name" value="TAT"/>
    <property type="match status" value="1"/>
</dbReference>
<dbReference type="Pfam" id="PF03401">
    <property type="entry name" value="TctC"/>
    <property type="match status" value="1"/>
</dbReference>
<dbReference type="Proteomes" id="UP000282741">
    <property type="component" value="Chromosome"/>
</dbReference>
<feature type="chain" id="PRO_5043039689" evidence="2">
    <location>
        <begin position="33"/>
        <end position="338"/>
    </location>
</feature>
<keyword evidence="2" id="KW-0732">Signal</keyword>
<dbReference type="RefSeq" id="WP_048939797.1">
    <property type="nucleotide sequence ID" value="NZ_CP012077.1"/>
</dbReference>
<dbReference type="InterPro" id="IPR005064">
    <property type="entry name" value="BUG"/>
</dbReference>
<feature type="signal peptide" evidence="2">
    <location>
        <begin position="1"/>
        <end position="32"/>
    </location>
</feature>
<evidence type="ECO:0000313" key="3">
    <source>
        <dbReference type="EMBL" id="AZW16217.1"/>
    </source>
</evidence>
<evidence type="ECO:0000256" key="1">
    <source>
        <dbReference type="ARBA" id="ARBA00006987"/>
    </source>
</evidence>
<dbReference type="Gene3D" id="3.40.190.10">
    <property type="entry name" value="Periplasmic binding protein-like II"/>
    <property type="match status" value="1"/>
</dbReference>
<dbReference type="SUPFAM" id="SSF53850">
    <property type="entry name" value="Periplasmic binding protein-like II"/>
    <property type="match status" value="1"/>
</dbReference>
<dbReference type="PANTHER" id="PTHR42928:SF5">
    <property type="entry name" value="BLR1237 PROTEIN"/>
    <property type="match status" value="1"/>
</dbReference>
<comment type="similarity">
    <text evidence="1">Belongs to the UPF0065 (bug) family.</text>
</comment>
<dbReference type="InterPro" id="IPR042100">
    <property type="entry name" value="Bug_dom1"/>
</dbReference>
<sequence>MSPILLSRRPALKMLGGILLAAATAQGPAASAAEAFPNKQLTVVVPFSAGGTTDILARVVGEKLGQALKQTIVVENRPGAAGNIGAAFVARANPDGYTLLLGTVGTNGINAALYKNMPYDHLRDFAPLSRIAMVPNVLEAPVSAPYSTVAELIAYAKAHPGKVTFGSAGIGGSQHLSGELFKSMAGVDMLHVPYKGSAPALQDLVGGQVNVMFDNLPSSIPYIVTDKNKAGKLKALAVTTAQRASNMPAVPTMSEAGLSGYEATSWFGLFAPAATPPAVLQTLQTALNKVLSDPAVIAKIHELGGIACNDSPEQFGAFVEQETRKWGDLVTKVGVQLE</sequence>
<name>A0AAN1RUB2_9BORD</name>
<organism evidence="3 4">
    <name type="scientific">Bordetella hinzii</name>
    <dbReference type="NCBI Taxonomy" id="103855"/>
    <lineage>
        <taxon>Bacteria</taxon>
        <taxon>Pseudomonadati</taxon>
        <taxon>Pseudomonadota</taxon>
        <taxon>Betaproteobacteria</taxon>
        <taxon>Burkholderiales</taxon>
        <taxon>Alcaligenaceae</taxon>
        <taxon>Bordetella</taxon>
    </lineage>
</organism>
<dbReference type="CDD" id="cd13578">
    <property type="entry name" value="PBP2_Bug27"/>
    <property type="match status" value="1"/>
</dbReference>
<protein>
    <submittedName>
        <fullName evidence="3">Tripartite tricarboxylate transporter substrate binding protein</fullName>
    </submittedName>
</protein>
<dbReference type="PANTHER" id="PTHR42928">
    <property type="entry name" value="TRICARBOXYLATE-BINDING PROTEIN"/>
    <property type="match status" value="1"/>
</dbReference>
<reference evidence="4" key="1">
    <citation type="submission" date="2017-10" db="EMBL/GenBank/DDBJ databases">
        <title>Whole genome sequencing of various Bordetella species.</title>
        <authorList>
            <person name="Weigand M.R."/>
            <person name="Loparev V."/>
            <person name="Peng Y."/>
            <person name="Bowden K.E."/>
            <person name="Tondella M.L."/>
            <person name="Williams M.M."/>
        </authorList>
    </citation>
    <scope>NUCLEOTIDE SEQUENCE [LARGE SCALE GENOMIC DNA]</scope>
    <source>
        <strain evidence="4">H720</strain>
    </source>
</reference>
<evidence type="ECO:0000256" key="2">
    <source>
        <dbReference type="SAM" id="SignalP"/>
    </source>
</evidence>
<dbReference type="InterPro" id="IPR006311">
    <property type="entry name" value="TAT_signal"/>
</dbReference>
<dbReference type="Gene3D" id="3.40.190.150">
    <property type="entry name" value="Bordetella uptake gene, domain 1"/>
    <property type="match status" value="1"/>
</dbReference>
<dbReference type="AlphaFoldDB" id="A0AAN1RUB2"/>
<dbReference type="PIRSF" id="PIRSF017082">
    <property type="entry name" value="YflP"/>
    <property type="match status" value="1"/>
</dbReference>
<evidence type="ECO:0000313" key="4">
    <source>
        <dbReference type="Proteomes" id="UP000282741"/>
    </source>
</evidence>
<accession>A0AAN1RUB2</accession>
<proteinExistence type="inferred from homology"/>